<dbReference type="Gene3D" id="3.40.50.150">
    <property type="entry name" value="Vaccinia Virus protein VP39"/>
    <property type="match status" value="1"/>
</dbReference>
<dbReference type="InterPro" id="IPR023576">
    <property type="entry name" value="UbiE/COQ5_MeTrFase_CS"/>
</dbReference>
<dbReference type="PANTHER" id="PTHR42912">
    <property type="entry name" value="METHYLTRANSFERASE"/>
    <property type="match status" value="1"/>
</dbReference>
<gene>
    <name evidence="5" type="ORF">Cch01nite_10310</name>
</gene>
<feature type="domain" description="Methyltransferase" evidence="4">
    <location>
        <begin position="63"/>
        <end position="159"/>
    </location>
</feature>
<keyword evidence="3" id="KW-0949">S-adenosyl-L-methionine</keyword>
<dbReference type="GO" id="GO:0008168">
    <property type="term" value="F:methyltransferase activity"/>
    <property type="evidence" value="ECO:0007669"/>
    <property type="project" value="UniProtKB-KW"/>
</dbReference>
<dbReference type="PANTHER" id="PTHR42912:SF93">
    <property type="entry name" value="N6-ADENOSINE-METHYLTRANSFERASE TMT1A"/>
    <property type="match status" value="1"/>
</dbReference>
<evidence type="ECO:0000313" key="6">
    <source>
        <dbReference type="Proteomes" id="UP000632740"/>
    </source>
</evidence>
<dbReference type="InterPro" id="IPR041698">
    <property type="entry name" value="Methyltransf_25"/>
</dbReference>
<keyword evidence="1 5" id="KW-0489">Methyltransferase</keyword>
<dbReference type="SUPFAM" id="SSF53335">
    <property type="entry name" value="S-adenosyl-L-methionine-dependent methyltransferases"/>
    <property type="match status" value="1"/>
</dbReference>
<evidence type="ECO:0000259" key="4">
    <source>
        <dbReference type="Pfam" id="PF13649"/>
    </source>
</evidence>
<dbReference type="GO" id="GO:0032259">
    <property type="term" value="P:methylation"/>
    <property type="evidence" value="ECO:0007669"/>
    <property type="project" value="UniProtKB-KW"/>
</dbReference>
<protein>
    <submittedName>
        <fullName evidence="5">Methyltransferase</fullName>
    </submittedName>
</protein>
<keyword evidence="6" id="KW-1185">Reference proteome</keyword>
<dbReference type="InterPro" id="IPR029063">
    <property type="entry name" value="SAM-dependent_MTases_sf"/>
</dbReference>
<dbReference type="AlphaFoldDB" id="A0A919NZA6"/>
<reference evidence="5" key="1">
    <citation type="submission" date="2021-01" db="EMBL/GenBank/DDBJ databases">
        <title>Whole genome shotgun sequence of Cellulomonas chitinilytica NBRC 110799.</title>
        <authorList>
            <person name="Komaki H."/>
            <person name="Tamura T."/>
        </authorList>
    </citation>
    <scope>NUCLEOTIDE SEQUENCE</scope>
    <source>
        <strain evidence="5">NBRC 110799</strain>
    </source>
</reference>
<accession>A0A919NZA6</accession>
<keyword evidence="2" id="KW-0808">Transferase</keyword>
<sequence>MASQHDVRLLDPLAHDATPEPYLPAAGKPWLLPLYDPMTRLGGVRRRHARLVALSGIAAGDRVLDLGCGTGNLALLVAASVPGSVVTGVDPDRPSLERAARKARRRRLPMTLVRGYGQSLPLPDESVDHVVSALALHHVAPDARAATAGEILRVLRPGGTVTVADFSAPDEHGRQGGHGHRLRRRHDHNAGHALADGNRDGGIVQLLTGAGLGGAIVLEHDRLAGSSLTYVQARRA</sequence>
<evidence type="ECO:0000256" key="2">
    <source>
        <dbReference type="ARBA" id="ARBA00022679"/>
    </source>
</evidence>
<comment type="caution">
    <text evidence="5">The sequence shown here is derived from an EMBL/GenBank/DDBJ whole genome shotgun (WGS) entry which is preliminary data.</text>
</comment>
<evidence type="ECO:0000256" key="1">
    <source>
        <dbReference type="ARBA" id="ARBA00022603"/>
    </source>
</evidence>
<name>A0A919NZA6_9CELL</name>
<proteinExistence type="predicted"/>
<evidence type="ECO:0000313" key="5">
    <source>
        <dbReference type="EMBL" id="GIG20307.1"/>
    </source>
</evidence>
<dbReference type="Pfam" id="PF13649">
    <property type="entry name" value="Methyltransf_25"/>
    <property type="match status" value="1"/>
</dbReference>
<dbReference type="PROSITE" id="PS01184">
    <property type="entry name" value="UBIE_2"/>
    <property type="match status" value="1"/>
</dbReference>
<dbReference type="CDD" id="cd02440">
    <property type="entry name" value="AdoMet_MTases"/>
    <property type="match status" value="1"/>
</dbReference>
<dbReference type="RefSeq" id="WP_203749523.1">
    <property type="nucleotide sequence ID" value="NZ_BONK01000003.1"/>
</dbReference>
<organism evidence="5 6">
    <name type="scientific">Cellulomonas chitinilytica</name>
    <dbReference type="NCBI Taxonomy" id="398759"/>
    <lineage>
        <taxon>Bacteria</taxon>
        <taxon>Bacillati</taxon>
        <taxon>Actinomycetota</taxon>
        <taxon>Actinomycetes</taxon>
        <taxon>Micrococcales</taxon>
        <taxon>Cellulomonadaceae</taxon>
        <taxon>Cellulomonas</taxon>
    </lineage>
</organism>
<dbReference type="Proteomes" id="UP000632740">
    <property type="component" value="Unassembled WGS sequence"/>
</dbReference>
<dbReference type="EMBL" id="BONK01000003">
    <property type="protein sequence ID" value="GIG20307.1"/>
    <property type="molecule type" value="Genomic_DNA"/>
</dbReference>
<dbReference type="InterPro" id="IPR050508">
    <property type="entry name" value="Methyltransf_Superfamily"/>
</dbReference>
<evidence type="ECO:0000256" key="3">
    <source>
        <dbReference type="ARBA" id="ARBA00022691"/>
    </source>
</evidence>